<proteinExistence type="inferred from homology"/>
<dbReference type="Proteomes" id="UP000054925">
    <property type="component" value="Unassembled WGS sequence"/>
</dbReference>
<evidence type="ECO:0000256" key="5">
    <source>
        <dbReference type="ARBA" id="ARBA00022989"/>
    </source>
</evidence>
<evidence type="ECO:0000256" key="2">
    <source>
        <dbReference type="ARBA" id="ARBA00022448"/>
    </source>
</evidence>
<gene>
    <name evidence="10" type="ORF">AWB67_01115</name>
</gene>
<keyword evidence="7 9" id="KW-0472">Membrane</keyword>
<sequence>MSRANGDGSCRISSRPTINRRATSCPAAAAPNFGIIDGLLRPAAAMIIRPQLHWFRLLFVWRGSVLPQLLPRLMLILALSIAAIFMHDHMRSYPLGLGTPPFALIGIALAVFLGFRNNASYERWWEGRRLWGTLAITARSLARQALTLPRERDSDRTRQFVAALGGFAHALRHQLRGTDPCDELAPRLPPELHARTRDAQFRPATILLWLGEWVADRSREGSIDGYAVLAFEHNLNALSEVIGGCERLATTPLPFSYSVMIHRTVYLFCALLPFGLVDGAGLLTPLFSLLLAYAFMALEAIAAQIEDPFGVEENDLALNTMCETLEIALHDMVADAGFVRPPVKPSQAPGHVLD</sequence>
<evidence type="ECO:0000313" key="10">
    <source>
        <dbReference type="EMBL" id="SAL26977.1"/>
    </source>
</evidence>
<keyword evidence="5 9" id="KW-1133">Transmembrane helix</keyword>
<evidence type="ECO:0000256" key="3">
    <source>
        <dbReference type="ARBA" id="ARBA00022475"/>
    </source>
</evidence>
<evidence type="ECO:0000256" key="7">
    <source>
        <dbReference type="ARBA" id="ARBA00023136"/>
    </source>
</evidence>
<evidence type="ECO:0000313" key="11">
    <source>
        <dbReference type="Proteomes" id="UP000054925"/>
    </source>
</evidence>
<dbReference type="InterPro" id="IPR044669">
    <property type="entry name" value="YneE/VCCN1/2-like"/>
</dbReference>
<comment type="caution">
    <text evidence="10">The sequence shown here is derived from an EMBL/GenBank/DDBJ whole genome shotgun (WGS) entry which is preliminary data.</text>
</comment>
<protein>
    <submittedName>
        <fullName evidence="10">Bestrophin, RFP-TM, chloride channel</fullName>
    </submittedName>
</protein>
<comment type="similarity">
    <text evidence="8">Belongs to the anion channel-forming bestrophin (TC 1.A.46) family.</text>
</comment>
<evidence type="ECO:0000256" key="1">
    <source>
        <dbReference type="ARBA" id="ARBA00004651"/>
    </source>
</evidence>
<keyword evidence="3" id="KW-1003">Cell membrane</keyword>
<dbReference type="PANTHER" id="PTHR33281">
    <property type="entry name" value="UPF0187 PROTEIN YNEE"/>
    <property type="match status" value="1"/>
</dbReference>
<comment type="subcellular location">
    <subcellularLocation>
        <location evidence="1">Cell membrane</location>
        <topology evidence="1">Multi-pass membrane protein</topology>
    </subcellularLocation>
</comment>
<keyword evidence="11" id="KW-1185">Reference proteome</keyword>
<keyword evidence="2" id="KW-0813">Transport</keyword>
<evidence type="ECO:0000256" key="6">
    <source>
        <dbReference type="ARBA" id="ARBA00023065"/>
    </source>
</evidence>
<evidence type="ECO:0000256" key="9">
    <source>
        <dbReference type="SAM" id="Phobius"/>
    </source>
</evidence>
<dbReference type="PANTHER" id="PTHR33281:SF19">
    <property type="entry name" value="VOLTAGE-DEPENDENT ANION CHANNEL-FORMING PROTEIN YNEE"/>
    <property type="match status" value="1"/>
</dbReference>
<feature type="transmembrane region" description="Helical" evidence="9">
    <location>
        <begin position="265"/>
        <end position="296"/>
    </location>
</feature>
<organism evidence="10 11">
    <name type="scientific">Caballeronia terrestris</name>
    <dbReference type="NCBI Taxonomy" id="1226301"/>
    <lineage>
        <taxon>Bacteria</taxon>
        <taxon>Pseudomonadati</taxon>
        <taxon>Pseudomonadota</taxon>
        <taxon>Betaproteobacteria</taxon>
        <taxon>Burkholderiales</taxon>
        <taxon>Burkholderiaceae</taxon>
        <taxon>Caballeronia</taxon>
    </lineage>
</organism>
<reference evidence="10" key="1">
    <citation type="submission" date="2016-01" db="EMBL/GenBank/DDBJ databases">
        <authorList>
            <person name="Peeters C."/>
        </authorList>
    </citation>
    <scope>NUCLEOTIDE SEQUENCE [LARGE SCALE GENOMIC DNA]</scope>
    <source>
        <strain evidence="10">LMG 22937</strain>
    </source>
</reference>
<dbReference type="AlphaFoldDB" id="A0A158G536"/>
<feature type="transmembrane region" description="Helical" evidence="9">
    <location>
        <begin position="93"/>
        <end position="115"/>
    </location>
</feature>
<evidence type="ECO:0000256" key="4">
    <source>
        <dbReference type="ARBA" id="ARBA00022692"/>
    </source>
</evidence>
<name>A0A158G536_9BURK</name>
<accession>A0A158G536</accession>
<evidence type="ECO:0000256" key="8">
    <source>
        <dbReference type="ARBA" id="ARBA00034708"/>
    </source>
</evidence>
<keyword evidence="4 9" id="KW-0812">Transmembrane</keyword>
<dbReference type="EMBL" id="FCOL02000004">
    <property type="protein sequence ID" value="SAL26977.1"/>
    <property type="molecule type" value="Genomic_DNA"/>
</dbReference>
<dbReference type="GO" id="GO:0005886">
    <property type="term" value="C:plasma membrane"/>
    <property type="evidence" value="ECO:0007669"/>
    <property type="project" value="UniProtKB-SubCell"/>
</dbReference>
<dbReference type="Pfam" id="PF25539">
    <property type="entry name" value="Bestrophin_2"/>
    <property type="match status" value="1"/>
</dbReference>
<keyword evidence="6" id="KW-0406">Ion transport</keyword>
<dbReference type="GO" id="GO:0005254">
    <property type="term" value="F:chloride channel activity"/>
    <property type="evidence" value="ECO:0007669"/>
    <property type="project" value="InterPro"/>
</dbReference>
<feature type="transmembrane region" description="Helical" evidence="9">
    <location>
        <begin position="69"/>
        <end position="87"/>
    </location>
</feature>